<name>A0A1G2R4K4_9BACT</name>
<dbReference type="InterPro" id="IPR003761">
    <property type="entry name" value="Exonuc_VII_S"/>
</dbReference>
<dbReference type="EMBL" id="MHTV01000006">
    <property type="protein sequence ID" value="OHA67657.1"/>
    <property type="molecule type" value="Genomic_DNA"/>
</dbReference>
<feature type="coiled-coil region" evidence="7">
    <location>
        <begin position="5"/>
        <end position="70"/>
    </location>
</feature>
<dbReference type="NCBIfam" id="TIGR01280">
    <property type="entry name" value="xseB"/>
    <property type="match status" value="1"/>
</dbReference>
<evidence type="ECO:0000313" key="8">
    <source>
        <dbReference type="EMBL" id="OHA67657.1"/>
    </source>
</evidence>
<comment type="catalytic activity">
    <reaction evidence="6">
        <text>Exonucleolytic cleavage in either 5'- to 3'- or 3'- to 5'-direction to yield nucleoside 5'-phosphates.</text>
        <dbReference type="EC" id="3.1.11.6"/>
    </reaction>
</comment>
<comment type="similarity">
    <text evidence="1 6">Belongs to the XseB family.</text>
</comment>
<dbReference type="GO" id="GO:0006308">
    <property type="term" value="P:DNA catabolic process"/>
    <property type="evidence" value="ECO:0007669"/>
    <property type="project" value="UniProtKB-UniRule"/>
</dbReference>
<evidence type="ECO:0000256" key="7">
    <source>
        <dbReference type="SAM" id="Coils"/>
    </source>
</evidence>
<dbReference type="Proteomes" id="UP000178092">
    <property type="component" value="Unassembled WGS sequence"/>
</dbReference>
<reference evidence="8 9" key="1">
    <citation type="journal article" date="2016" name="Nat. Commun.">
        <title>Thousands of microbial genomes shed light on interconnected biogeochemical processes in an aquifer system.</title>
        <authorList>
            <person name="Anantharaman K."/>
            <person name="Brown C.T."/>
            <person name="Hug L.A."/>
            <person name="Sharon I."/>
            <person name="Castelle C.J."/>
            <person name="Probst A.J."/>
            <person name="Thomas B.C."/>
            <person name="Singh A."/>
            <person name="Wilkins M.J."/>
            <person name="Karaoz U."/>
            <person name="Brodie E.L."/>
            <person name="Williams K.H."/>
            <person name="Hubbard S.S."/>
            <person name="Banfield J.F."/>
        </authorList>
    </citation>
    <scope>NUCLEOTIDE SEQUENCE [LARGE SCALE GENOMIC DNA]</scope>
</reference>
<evidence type="ECO:0000256" key="1">
    <source>
        <dbReference type="ARBA" id="ARBA00009998"/>
    </source>
</evidence>
<proteinExistence type="inferred from homology"/>
<keyword evidence="2 6" id="KW-0963">Cytoplasm</keyword>
<comment type="subcellular location">
    <subcellularLocation>
        <location evidence="6">Cytoplasm</location>
    </subcellularLocation>
</comment>
<comment type="caution">
    <text evidence="8">The sequence shown here is derived from an EMBL/GenBank/DDBJ whole genome shotgun (WGS) entry which is preliminary data.</text>
</comment>
<keyword evidence="7" id="KW-0175">Coiled coil</keyword>
<dbReference type="GO" id="GO:0009318">
    <property type="term" value="C:exodeoxyribonuclease VII complex"/>
    <property type="evidence" value="ECO:0007669"/>
    <property type="project" value="UniProtKB-UniRule"/>
</dbReference>
<dbReference type="Gene3D" id="1.10.287.1040">
    <property type="entry name" value="Exonuclease VII, small subunit"/>
    <property type="match status" value="1"/>
</dbReference>
<comment type="function">
    <text evidence="6">Bidirectionally degrades single-stranded DNA into large acid-insoluble oligonucleotides, which are then degraded further into small acid-soluble oligonucleotides.</text>
</comment>
<evidence type="ECO:0000256" key="5">
    <source>
        <dbReference type="ARBA" id="ARBA00022839"/>
    </source>
</evidence>
<sequence length="70" mass="8156">MPKEKQTLQEALEKLEIIVNDLGKKDVDVEAGLEHFREGVSLIKFCRQQLKSAENEFIKLKEELEVEKEN</sequence>
<comment type="subunit">
    <text evidence="6">Heterooligomer composed of large and small subunits.</text>
</comment>
<dbReference type="AlphaFoldDB" id="A0A1G2R4K4"/>
<gene>
    <name evidence="6" type="primary">xseB</name>
    <name evidence="8" type="ORF">A3C04_01935</name>
</gene>
<evidence type="ECO:0000256" key="2">
    <source>
        <dbReference type="ARBA" id="ARBA00022490"/>
    </source>
</evidence>
<dbReference type="GO" id="GO:0005737">
    <property type="term" value="C:cytoplasm"/>
    <property type="evidence" value="ECO:0007669"/>
    <property type="project" value="UniProtKB-SubCell"/>
</dbReference>
<evidence type="ECO:0000256" key="3">
    <source>
        <dbReference type="ARBA" id="ARBA00022722"/>
    </source>
</evidence>
<keyword evidence="5 6" id="KW-0269">Exonuclease</keyword>
<dbReference type="SUPFAM" id="SSF116842">
    <property type="entry name" value="XseB-like"/>
    <property type="match status" value="1"/>
</dbReference>
<protein>
    <recommendedName>
        <fullName evidence="6">Exodeoxyribonuclease 7 small subunit</fullName>
        <ecNumber evidence="6">3.1.11.6</ecNumber>
    </recommendedName>
    <alternativeName>
        <fullName evidence="6">Exodeoxyribonuclease VII small subunit</fullName>
        <shortName evidence="6">Exonuclease VII small subunit</shortName>
    </alternativeName>
</protein>
<evidence type="ECO:0000256" key="6">
    <source>
        <dbReference type="HAMAP-Rule" id="MF_00337"/>
    </source>
</evidence>
<keyword evidence="4 6" id="KW-0378">Hydrolase</keyword>
<dbReference type="Pfam" id="PF02609">
    <property type="entry name" value="Exonuc_VII_S"/>
    <property type="match status" value="1"/>
</dbReference>
<accession>A0A1G2R4K4</accession>
<dbReference type="InterPro" id="IPR037004">
    <property type="entry name" value="Exonuc_VII_ssu_sf"/>
</dbReference>
<dbReference type="GO" id="GO:0008855">
    <property type="term" value="F:exodeoxyribonuclease VII activity"/>
    <property type="evidence" value="ECO:0007669"/>
    <property type="project" value="UniProtKB-UniRule"/>
</dbReference>
<dbReference type="HAMAP" id="MF_00337">
    <property type="entry name" value="Exonuc_7_S"/>
    <property type="match status" value="1"/>
</dbReference>
<evidence type="ECO:0000313" key="9">
    <source>
        <dbReference type="Proteomes" id="UP000178092"/>
    </source>
</evidence>
<dbReference type="EC" id="3.1.11.6" evidence="6"/>
<organism evidence="8 9">
    <name type="scientific">Candidatus Wildermuthbacteria bacterium RIFCSPHIGHO2_02_FULL_45_25</name>
    <dbReference type="NCBI Taxonomy" id="1802450"/>
    <lineage>
        <taxon>Bacteria</taxon>
        <taxon>Candidatus Wildermuthiibacteriota</taxon>
    </lineage>
</organism>
<keyword evidence="3 6" id="KW-0540">Nuclease</keyword>
<evidence type="ECO:0000256" key="4">
    <source>
        <dbReference type="ARBA" id="ARBA00022801"/>
    </source>
</evidence>